<dbReference type="GO" id="GO:0004807">
    <property type="term" value="F:triose-phosphate isomerase activity"/>
    <property type="evidence" value="ECO:0007669"/>
    <property type="project" value="UniProtKB-EC"/>
</dbReference>
<dbReference type="EC" id="5.3.1.1" evidence="2"/>
<dbReference type="EMBL" id="KF900595">
    <property type="protein sequence ID" value="AIF00564.1"/>
    <property type="molecule type" value="Genomic_DNA"/>
</dbReference>
<dbReference type="InterPro" id="IPR000652">
    <property type="entry name" value="Triosephosphate_isomerase"/>
</dbReference>
<dbReference type="AlphaFoldDB" id="A0A075GA81"/>
<organism evidence="2">
    <name type="scientific">uncultured marine group II/III euryarchaeote KM3_135_H05</name>
    <dbReference type="NCBI Taxonomy" id="1457866"/>
    <lineage>
        <taxon>Archaea</taxon>
        <taxon>Methanobacteriati</taxon>
        <taxon>Methanobacteriota</taxon>
        <taxon>environmental samples</taxon>
    </lineage>
</organism>
<dbReference type="NCBIfam" id="NF003302">
    <property type="entry name" value="PRK04302.1"/>
    <property type="match status" value="1"/>
</dbReference>
<protein>
    <submittedName>
        <fullName evidence="2">Triosephosphate isomerase (TPI, tpiA)</fullName>
        <ecNumber evidence="2">5.3.1.1</ecNumber>
    </submittedName>
</protein>
<sequence length="237" mass="24142">MSSESVSVKAGRPLAQSVSDCLVVVNFKTYRTAHGASAEELARAMAGIETDARLVAAVSAIDLSAVVAAAPGLEVWTQHLDPIRFGSNTGWLHPDTAVERGATGTLINHAEHKVSIEHVAMLLDQVPEDFCVCACAADIDEAQALAALGPTYVAVEPPELIGGVVSVTSADPEIVSGTVAAVREVTDDVGILCGAGVKSGKDVATAMELGTTGVLLASGVTKADDPGAALDDLVSML</sequence>
<dbReference type="Gene3D" id="3.20.20.70">
    <property type="entry name" value="Aldolase class I"/>
    <property type="match status" value="1"/>
</dbReference>
<dbReference type="InterPro" id="IPR035990">
    <property type="entry name" value="TIM_sf"/>
</dbReference>
<dbReference type="Pfam" id="PF00121">
    <property type="entry name" value="TIM"/>
    <property type="match status" value="1"/>
</dbReference>
<reference evidence="2" key="1">
    <citation type="journal article" date="2014" name="Genome Biol. Evol.">
        <title>Pangenome evidence for extensive interdomain horizontal transfer affecting lineage core and shell genes in uncultured planktonic thaumarchaeota and euryarchaeota.</title>
        <authorList>
            <person name="Deschamps P."/>
            <person name="Zivanovic Y."/>
            <person name="Moreira D."/>
            <person name="Rodriguez-Valera F."/>
            <person name="Lopez-Garcia P."/>
        </authorList>
    </citation>
    <scope>NUCLEOTIDE SEQUENCE</scope>
</reference>
<dbReference type="InterPro" id="IPR013785">
    <property type="entry name" value="Aldolase_TIM"/>
</dbReference>
<dbReference type="PROSITE" id="PS51440">
    <property type="entry name" value="TIM_2"/>
    <property type="match status" value="1"/>
</dbReference>
<keyword evidence="1 2" id="KW-0413">Isomerase</keyword>
<gene>
    <name evidence="2" type="primary">TPI</name>
    <name evidence="2" type="synonym">tpiA</name>
</gene>
<evidence type="ECO:0000256" key="1">
    <source>
        <dbReference type="ARBA" id="ARBA00023235"/>
    </source>
</evidence>
<evidence type="ECO:0000313" key="2">
    <source>
        <dbReference type="EMBL" id="AIF00564.1"/>
    </source>
</evidence>
<proteinExistence type="predicted"/>
<dbReference type="SUPFAM" id="SSF51351">
    <property type="entry name" value="Triosephosphate isomerase (TIM)"/>
    <property type="match status" value="1"/>
</dbReference>
<name>A0A075GA81_9EURY</name>
<accession>A0A075GA81</accession>